<keyword evidence="10 11" id="KW-0066">ATP synthesis</keyword>
<keyword evidence="4 11" id="KW-0138">CF(0)</keyword>
<accession>A0A1F7GBU8</accession>
<evidence type="ECO:0000256" key="1">
    <source>
        <dbReference type="ARBA" id="ARBA00004141"/>
    </source>
</evidence>
<dbReference type="InterPro" id="IPR035908">
    <property type="entry name" value="F0_ATP_A_sf"/>
</dbReference>
<name>A0A1F7GBU8_9BACT</name>
<evidence type="ECO:0000256" key="5">
    <source>
        <dbReference type="ARBA" id="ARBA00022692"/>
    </source>
</evidence>
<dbReference type="CDD" id="cd00310">
    <property type="entry name" value="ATP-synt_Fo_a_6"/>
    <property type="match status" value="1"/>
</dbReference>
<dbReference type="InterPro" id="IPR000568">
    <property type="entry name" value="ATP_synth_F0_asu"/>
</dbReference>
<dbReference type="PANTHER" id="PTHR42823:SF3">
    <property type="entry name" value="ATP SYNTHASE SUBUNIT A, CHLOROPLASTIC"/>
    <property type="match status" value="1"/>
</dbReference>
<evidence type="ECO:0000256" key="2">
    <source>
        <dbReference type="ARBA" id="ARBA00006810"/>
    </source>
</evidence>
<gene>
    <name evidence="11" type="primary">atpB</name>
    <name evidence="13" type="ORF">A2690_01385</name>
</gene>
<dbReference type="Gene3D" id="1.20.120.220">
    <property type="entry name" value="ATP synthase, F0 complex, subunit A"/>
    <property type="match status" value="1"/>
</dbReference>
<comment type="function">
    <text evidence="11 12">Key component of the proton channel; it plays a direct role in the translocation of protons across the membrane.</text>
</comment>
<feature type="transmembrane region" description="Helical" evidence="11">
    <location>
        <begin position="76"/>
        <end position="105"/>
    </location>
</feature>
<dbReference type="InterPro" id="IPR045082">
    <property type="entry name" value="ATP_syn_F0_a_bact/chloroplast"/>
</dbReference>
<feature type="transmembrane region" description="Helical" evidence="11">
    <location>
        <begin position="210"/>
        <end position="235"/>
    </location>
</feature>
<evidence type="ECO:0000256" key="10">
    <source>
        <dbReference type="ARBA" id="ARBA00023310"/>
    </source>
</evidence>
<comment type="subcellular location">
    <subcellularLocation>
        <location evidence="11 12">Cell membrane</location>
        <topology evidence="11 12">Multi-pass membrane protein</topology>
    </subcellularLocation>
    <subcellularLocation>
        <location evidence="1">Membrane</location>
        <topology evidence="1">Multi-pass membrane protein</topology>
    </subcellularLocation>
</comment>
<dbReference type="GO" id="GO:0045259">
    <property type="term" value="C:proton-transporting ATP synthase complex"/>
    <property type="evidence" value="ECO:0007669"/>
    <property type="project" value="UniProtKB-KW"/>
</dbReference>
<feature type="transmembrane region" description="Helical" evidence="11">
    <location>
        <begin position="179"/>
        <end position="204"/>
    </location>
</feature>
<evidence type="ECO:0000256" key="6">
    <source>
        <dbReference type="ARBA" id="ARBA00022781"/>
    </source>
</evidence>
<dbReference type="PANTHER" id="PTHR42823">
    <property type="entry name" value="ATP SYNTHASE SUBUNIT A, CHLOROPLASTIC"/>
    <property type="match status" value="1"/>
</dbReference>
<evidence type="ECO:0000256" key="9">
    <source>
        <dbReference type="ARBA" id="ARBA00023136"/>
    </source>
</evidence>
<comment type="caution">
    <text evidence="13">The sequence shown here is derived from an EMBL/GenBank/DDBJ whole genome shotgun (WGS) entry which is preliminary data.</text>
</comment>
<feature type="transmembrane region" description="Helical" evidence="11">
    <location>
        <begin position="12"/>
        <end position="41"/>
    </location>
</feature>
<keyword evidence="5 11" id="KW-0812">Transmembrane</keyword>
<evidence type="ECO:0000256" key="3">
    <source>
        <dbReference type="ARBA" id="ARBA00022448"/>
    </source>
</evidence>
<evidence type="ECO:0000256" key="4">
    <source>
        <dbReference type="ARBA" id="ARBA00022547"/>
    </source>
</evidence>
<comment type="similarity">
    <text evidence="2 11 12">Belongs to the ATPase A chain family.</text>
</comment>
<dbReference type="Pfam" id="PF00119">
    <property type="entry name" value="ATP-synt_A"/>
    <property type="match status" value="1"/>
</dbReference>
<dbReference type="GO" id="GO:0042777">
    <property type="term" value="P:proton motive force-driven plasma membrane ATP synthesis"/>
    <property type="evidence" value="ECO:0007669"/>
    <property type="project" value="TreeGrafter"/>
</dbReference>
<dbReference type="AlphaFoldDB" id="A0A1F7GBU8"/>
<keyword evidence="8 11" id="KW-0406">Ion transport</keyword>
<sequence length="240" mass="26707">MLHVSIAPDILFYFLSFPISNTLLTSLIFLVLSIVVGILFLVKQNNSKSTFVFFVRYCLNQLYNLFQPILQNKIDIFFPFLSALFLFILFSNWLGLLPGVGSIVVNVEERTVPLLKAATADLNTTISLALIVFIVIQVSGIKYLGLRGYLSKFISFSGIIAFFTGILETISEFSKIISFAFRLFGNIFAGEVLLAVIVFLVPILAPFPFLLLEVFVGFIQALVFAMLAAVFINLATTAHH</sequence>
<evidence type="ECO:0000313" key="14">
    <source>
        <dbReference type="Proteomes" id="UP000178372"/>
    </source>
</evidence>
<dbReference type="PRINTS" id="PR00123">
    <property type="entry name" value="ATPASEA"/>
</dbReference>
<dbReference type="GO" id="GO:0005886">
    <property type="term" value="C:plasma membrane"/>
    <property type="evidence" value="ECO:0007669"/>
    <property type="project" value="UniProtKB-SubCell"/>
</dbReference>
<dbReference type="Proteomes" id="UP000178372">
    <property type="component" value="Unassembled WGS sequence"/>
</dbReference>
<evidence type="ECO:0000256" key="8">
    <source>
        <dbReference type="ARBA" id="ARBA00023065"/>
    </source>
</evidence>
<evidence type="ECO:0000256" key="12">
    <source>
        <dbReference type="RuleBase" id="RU000483"/>
    </source>
</evidence>
<dbReference type="NCBIfam" id="TIGR01131">
    <property type="entry name" value="ATP_synt_6_or_A"/>
    <property type="match status" value="1"/>
</dbReference>
<dbReference type="SUPFAM" id="SSF81336">
    <property type="entry name" value="F1F0 ATP synthase subunit A"/>
    <property type="match status" value="1"/>
</dbReference>
<evidence type="ECO:0000256" key="7">
    <source>
        <dbReference type="ARBA" id="ARBA00022989"/>
    </source>
</evidence>
<keyword evidence="6 11" id="KW-0375">Hydrogen ion transport</keyword>
<feature type="transmembrane region" description="Helical" evidence="11">
    <location>
        <begin position="126"/>
        <end position="143"/>
    </location>
</feature>
<dbReference type="EMBL" id="MFZF01000021">
    <property type="protein sequence ID" value="OGK16052.1"/>
    <property type="molecule type" value="Genomic_DNA"/>
</dbReference>
<organism evidence="13 14">
    <name type="scientific">Candidatus Roizmanbacteria bacterium RIFCSPHIGHO2_01_FULL_39_12b</name>
    <dbReference type="NCBI Taxonomy" id="1802030"/>
    <lineage>
        <taxon>Bacteria</taxon>
        <taxon>Candidatus Roizmaniibacteriota</taxon>
    </lineage>
</organism>
<evidence type="ECO:0000256" key="11">
    <source>
        <dbReference type="HAMAP-Rule" id="MF_01393"/>
    </source>
</evidence>
<proteinExistence type="inferred from homology"/>
<keyword evidence="7 11" id="KW-1133">Transmembrane helix</keyword>
<protein>
    <recommendedName>
        <fullName evidence="11 12">ATP synthase subunit a</fullName>
    </recommendedName>
    <alternativeName>
        <fullName evidence="11">ATP synthase F0 sector subunit a</fullName>
    </alternativeName>
    <alternativeName>
        <fullName evidence="11">F-ATPase subunit 6</fullName>
    </alternativeName>
</protein>
<dbReference type="GO" id="GO:0046933">
    <property type="term" value="F:proton-transporting ATP synthase activity, rotational mechanism"/>
    <property type="evidence" value="ECO:0007669"/>
    <property type="project" value="UniProtKB-UniRule"/>
</dbReference>
<keyword evidence="3 11" id="KW-0813">Transport</keyword>
<keyword evidence="9 11" id="KW-0472">Membrane</keyword>
<reference evidence="13 14" key="1">
    <citation type="journal article" date="2016" name="Nat. Commun.">
        <title>Thousands of microbial genomes shed light on interconnected biogeochemical processes in an aquifer system.</title>
        <authorList>
            <person name="Anantharaman K."/>
            <person name="Brown C.T."/>
            <person name="Hug L.A."/>
            <person name="Sharon I."/>
            <person name="Castelle C.J."/>
            <person name="Probst A.J."/>
            <person name="Thomas B.C."/>
            <person name="Singh A."/>
            <person name="Wilkins M.J."/>
            <person name="Karaoz U."/>
            <person name="Brodie E.L."/>
            <person name="Williams K.H."/>
            <person name="Hubbard S.S."/>
            <person name="Banfield J.F."/>
        </authorList>
    </citation>
    <scope>NUCLEOTIDE SEQUENCE [LARGE SCALE GENOMIC DNA]</scope>
</reference>
<keyword evidence="11" id="KW-1003">Cell membrane</keyword>
<feature type="transmembrane region" description="Helical" evidence="11">
    <location>
        <begin position="149"/>
        <end position="167"/>
    </location>
</feature>
<dbReference type="PROSITE" id="PS00449">
    <property type="entry name" value="ATPASE_A"/>
    <property type="match status" value="1"/>
</dbReference>
<evidence type="ECO:0000313" key="13">
    <source>
        <dbReference type="EMBL" id="OGK16052.1"/>
    </source>
</evidence>
<dbReference type="InterPro" id="IPR023011">
    <property type="entry name" value="ATP_synth_F0_asu_AS"/>
</dbReference>
<dbReference type="HAMAP" id="MF_01393">
    <property type="entry name" value="ATP_synth_a_bact"/>
    <property type="match status" value="1"/>
</dbReference>